<accession>A0A8J4EDE6</accession>
<reference evidence="2" key="1">
    <citation type="submission" date="2021-01" db="EMBL/GenBank/DDBJ databases">
        <title>Whole genome shotgun sequence of Virgisporangium ochraceum NBRC 16418.</title>
        <authorList>
            <person name="Komaki H."/>
            <person name="Tamura T."/>
        </authorList>
    </citation>
    <scope>NUCLEOTIDE SEQUENCE</scope>
    <source>
        <strain evidence="2">NBRC 16418</strain>
    </source>
</reference>
<organism evidence="2 3">
    <name type="scientific">Virgisporangium ochraceum</name>
    <dbReference type="NCBI Taxonomy" id="65505"/>
    <lineage>
        <taxon>Bacteria</taxon>
        <taxon>Bacillati</taxon>
        <taxon>Actinomycetota</taxon>
        <taxon>Actinomycetes</taxon>
        <taxon>Micromonosporales</taxon>
        <taxon>Micromonosporaceae</taxon>
        <taxon>Virgisporangium</taxon>
    </lineage>
</organism>
<feature type="compositionally biased region" description="Gly residues" evidence="1">
    <location>
        <begin position="426"/>
        <end position="435"/>
    </location>
</feature>
<comment type="caution">
    <text evidence="2">The sequence shown here is derived from an EMBL/GenBank/DDBJ whole genome shotgun (WGS) entry which is preliminary data.</text>
</comment>
<dbReference type="RefSeq" id="WP_203927826.1">
    <property type="nucleotide sequence ID" value="NZ_BOPH01000033.1"/>
</dbReference>
<feature type="region of interest" description="Disordered" evidence="1">
    <location>
        <begin position="1"/>
        <end position="35"/>
    </location>
</feature>
<dbReference type="Proteomes" id="UP000635606">
    <property type="component" value="Unassembled WGS sequence"/>
</dbReference>
<dbReference type="EMBL" id="BOPH01000033">
    <property type="protein sequence ID" value="GIJ67872.1"/>
    <property type="molecule type" value="Genomic_DNA"/>
</dbReference>
<proteinExistence type="predicted"/>
<name>A0A8J4EDE6_9ACTN</name>
<feature type="region of interest" description="Disordered" evidence="1">
    <location>
        <begin position="388"/>
        <end position="709"/>
    </location>
</feature>
<feature type="compositionally biased region" description="Polar residues" evidence="1">
    <location>
        <begin position="574"/>
        <end position="583"/>
    </location>
</feature>
<evidence type="ECO:0000256" key="1">
    <source>
        <dbReference type="SAM" id="MobiDB-lite"/>
    </source>
</evidence>
<feature type="compositionally biased region" description="Low complexity" evidence="1">
    <location>
        <begin position="633"/>
        <end position="642"/>
    </location>
</feature>
<sequence>MAPPWPPGHGQDSGPDPSFDAKVDPSTGANRLWGAEEPPKWFNSEWQPTNETLQILHMWVNNQKPGHVHALGDMFLRAAQLLRELQRNVRAHSMTLFAEHWTKADARANFMSRGPGRVLAYLENWIASQAVTADALYDLVDPIQTAQKAINDLMRRYEPEVNKEGEPSTMDTVGASLAAGYGDSQAFARLDEEMEARKEAKRQEFHAAAREIVRVLAAAYKDEFNQMRDGVGSPYTPPNVIMSTPGEQWPTIPNVSAPSVSAPNVSAPNVATPPTPPAIAPPNVQALTNTLPNVTAPTLQNVPTGPNLTNLPGGPQVTPPTVATPPGAPVLPPLPPGLGPGARTVPNAFNAPNLNTVPGAGTGVTGPGAGPGALPPPGVGRGITRGVLGRQGSTPGALPPPGAAFSKRNGTFRREQTQRSPASGYTGTGARGGNPGVVPPGVNTGRRQGPGAAGGRVAGPVGVPEAFGGGSLPPPVAPVLGRQSRRGQSDPHGVYTGPQIGDRGEFAPPSATPPVLNAQSRAGGSALPPPAGIPPQRSRRRAADGSAAGGLASGGMAVPPGGFAAGRGRGAGRYTSQPATNLVGNPDWLAETTQDAAPSTAPVLRNQMVPDPALGGLPPMMPSAPGANSPVIRQAPGTRQGAGAQGGRGRAASSPSEAELTRRSREEQQQPETRPGEEAAFTMQTPGGPVVGSTPARQEEAPRPTIGNG</sequence>
<gene>
    <name evidence="2" type="ORF">Voc01_027890</name>
</gene>
<keyword evidence="3" id="KW-1185">Reference proteome</keyword>
<evidence type="ECO:0000313" key="3">
    <source>
        <dbReference type="Proteomes" id="UP000635606"/>
    </source>
</evidence>
<feature type="compositionally biased region" description="Low complexity" evidence="1">
    <location>
        <begin position="439"/>
        <end position="450"/>
    </location>
</feature>
<evidence type="ECO:0000313" key="2">
    <source>
        <dbReference type="EMBL" id="GIJ67872.1"/>
    </source>
</evidence>
<feature type="compositionally biased region" description="Basic and acidic residues" evidence="1">
    <location>
        <begin position="659"/>
        <end position="668"/>
    </location>
</feature>
<protein>
    <submittedName>
        <fullName evidence="2">Uncharacterized protein</fullName>
    </submittedName>
</protein>
<dbReference type="AlphaFoldDB" id="A0A8J4EDE6"/>